<organism evidence="11 12">
    <name type="scientific">Lachancea fermentati</name>
    <name type="common">Zygosaccharomyces fermentati</name>
    <dbReference type="NCBI Taxonomy" id="4955"/>
    <lineage>
        <taxon>Eukaryota</taxon>
        <taxon>Fungi</taxon>
        <taxon>Dikarya</taxon>
        <taxon>Ascomycota</taxon>
        <taxon>Saccharomycotina</taxon>
        <taxon>Saccharomycetes</taxon>
        <taxon>Saccharomycetales</taxon>
        <taxon>Saccharomycetaceae</taxon>
        <taxon>Lachancea</taxon>
    </lineage>
</organism>
<evidence type="ECO:0000256" key="2">
    <source>
        <dbReference type="ARBA" id="ARBA00007231"/>
    </source>
</evidence>
<evidence type="ECO:0000313" key="11">
    <source>
        <dbReference type="EMBL" id="SCW01887.1"/>
    </source>
</evidence>
<evidence type="ECO:0000256" key="6">
    <source>
        <dbReference type="ARBA" id="ARBA00023136"/>
    </source>
</evidence>
<gene>
    <name evidence="11" type="ORF">LAFE_0E09472G</name>
</gene>
<keyword evidence="9" id="KW-0325">Glycoprotein</keyword>
<feature type="domain" description="Myosin-binding" evidence="10">
    <location>
        <begin position="227"/>
        <end position="391"/>
    </location>
</feature>
<keyword evidence="8" id="KW-0675">Receptor</keyword>
<dbReference type="PRINTS" id="PR02104">
    <property type="entry name" value="INPROXISOME2"/>
</dbReference>
<evidence type="ECO:0000259" key="10">
    <source>
        <dbReference type="Pfam" id="PF12632"/>
    </source>
</evidence>
<evidence type="ECO:0000313" key="12">
    <source>
        <dbReference type="Proteomes" id="UP000190831"/>
    </source>
</evidence>
<dbReference type="STRING" id="4955.A0A1G4MDJ3"/>
<evidence type="ECO:0000256" key="3">
    <source>
        <dbReference type="ARBA" id="ARBA00021399"/>
    </source>
</evidence>
<keyword evidence="6" id="KW-0472">Membrane</keyword>
<dbReference type="GO" id="GO:0017022">
    <property type="term" value="F:myosin binding"/>
    <property type="evidence" value="ECO:0007669"/>
    <property type="project" value="InterPro"/>
</dbReference>
<dbReference type="OMA" id="FQYTIIA"/>
<sequence>MSFSDSDKLPKVKLPGLQIFSNGYFSRSNSTLTHEKYNIAHDSWSSSSPRIPLEASNQLRKLSDWGIEHLNDSSPTVIESGDFGTEEVQAYLQEKGDDHDSKQSRNVSSLEKLVPQMFAESPLSSYKFIEEFQYTIIASQLLTDSFRSSYKPPSSQQSILDFRKEVGPCNGFRTPMPTKYGLLSVRDKGFELQRTVPFMPTMLRCHRCLNALTKGKQQTRCKTRVFSVLAIGVYLALQQEYFHSQYIQYSTLIALKSSIKYLRDLDALLHRFHMHYKELTIYKPIGLVQSNQMTDSNLPVVRDILSSSLDLLFYELKHALTNILPVISLRELRNCCTIYNLSTVDVYYAITSDALEVAEKSRRVNLLKKFTLCCLLSVNDQIPEESNETQEMQRALQKTFPIYENMSWMPNYKKFTGIQTNLCKLNTCLKVVLLNLRRHRGEICLSDADSAKKSDSHNSQNSSYQTVVTLNKLREMENFLLSSCDTEENIRSSVFEELRSLLKFWQPRIEAKPKQCIKPHRDRHFSGLNFDIVKSPNLNNKEFTYSKEPSTFTGTLDSPVDFNVVEDLDMDLEKENGEDASEEVFSSNENHNDKESFFNRESFKKMTDEELRQKLNERIMHLAIENKRGKAKLRTKKSFELLSTNANFQRGNSQLGGKSRTFHETACISEESIPVLYELKHLLENK</sequence>
<evidence type="ECO:0000256" key="4">
    <source>
        <dbReference type="ARBA" id="ARBA00022692"/>
    </source>
</evidence>
<comment type="similarity">
    <text evidence="2">Belongs to the INP2 family.</text>
</comment>
<dbReference type="Pfam" id="PF12632">
    <property type="entry name" value="Vezatin"/>
    <property type="match status" value="1"/>
</dbReference>
<dbReference type="GO" id="GO:0005778">
    <property type="term" value="C:peroxisomal membrane"/>
    <property type="evidence" value="ECO:0007669"/>
    <property type="project" value="UniProtKB-SubCell"/>
</dbReference>
<dbReference type="GO" id="GO:0045033">
    <property type="term" value="P:peroxisome inheritance"/>
    <property type="evidence" value="ECO:0007669"/>
    <property type="project" value="InterPro"/>
</dbReference>
<keyword evidence="4" id="KW-0812">Transmembrane</keyword>
<evidence type="ECO:0000256" key="9">
    <source>
        <dbReference type="ARBA" id="ARBA00023180"/>
    </source>
</evidence>
<evidence type="ECO:0000256" key="5">
    <source>
        <dbReference type="ARBA" id="ARBA00022989"/>
    </source>
</evidence>
<keyword evidence="5" id="KW-1133">Transmembrane helix</keyword>
<name>A0A1G4MDJ3_LACFM</name>
<dbReference type="InterPro" id="IPR026235">
    <property type="entry name" value="INP2"/>
</dbReference>
<dbReference type="Proteomes" id="UP000190831">
    <property type="component" value="Chromosome E"/>
</dbReference>
<dbReference type="InterPro" id="IPR026859">
    <property type="entry name" value="Myosin-bd"/>
</dbReference>
<dbReference type="OrthoDB" id="4045067at2759"/>
<evidence type="ECO:0000256" key="1">
    <source>
        <dbReference type="ARBA" id="ARBA00004549"/>
    </source>
</evidence>
<accession>A0A1G4MDJ3</accession>
<evidence type="ECO:0000256" key="7">
    <source>
        <dbReference type="ARBA" id="ARBA00023140"/>
    </source>
</evidence>
<dbReference type="EMBL" id="LT598488">
    <property type="protein sequence ID" value="SCW01887.1"/>
    <property type="molecule type" value="Genomic_DNA"/>
</dbReference>
<dbReference type="AlphaFoldDB" id="A0A1G4MDJ3"/>
<comment type="subcellular location">
    <subcellularLocation>
        <location evidence="1">Peroxisome membrane</location>
        <topology evidence="1">Single-pass membrane protein</topology>
    </subcellularLocation>
</comment>
<proteinExistence type="inferred from homology"/>
<reference evidence="12" key="1">
    <citation type="submission" date="2016-03" db="EMBL/GenBank/DDBJ databases">
        <authorList>
            <person name="Devillers H."/>
        </authorList>
    </citation>
    <scope>NUCLEOTIDE SEQUENCE [LARGE SCALE GENOMIC DNA]</scope>
</reference>
<keyword evidence="12" id="KW-1185">Reference proteome</keyword>
<keyword evidence="7" id="KW-0576">Peroxisome</keyword>
<evidence type="ECO:0000256" key="8">
    <source>
        <dbReference type="ARBA" id="ARBA00023170"/>
    </source>
</evidence>
<protein>
    <recommendedName>
        <fullName evidence="3">Inheritance of peroxisomes protein 2</fullName>
    </recommendedName>
</protein>